<dbReference type="Gene3D" id="3.30.1370.110">
    <property type="match status" value="1"/>
</dbReference>
<dbReference type="InterPro" id="IPR036063">
    <property type="entry name" value="Smr_dom_sf"/>
</dbReference>
<dbReference type="InterPro" id="IPR002625">
    <property type="entry name" value="Smr_dom"/>
</dbReference>
<reference evidence="2 3" key="1">
    <citation type="submission" date="2023-02" db="EMBL/GenBank/DDBJ databases">
        <title>Devosia chondri sp. nov., isolated from the phycosphere of marine algae.</title>
        <authorList>
            <person name="Kim J.M."/>
            <person name="Lee J.K."/>
            <person name="Choi B.J."/>
            <person name="Bayburt H."/>
            <person name="Jeon C.O."/>
        </authorList>
    </citation>
    <scope>NUCLEOTIDE SEQUENCE [LARGE SCALE GENOMIC DNA]</scope>
    <source>
        <strain evidence="2 3">G2-5</strain>
    </source>
</reference>
<organism evidence="2 3">
    <name type="scientific">Devosia rhodophyticola</name>
    <dbReference type="NCBI Taxonomy" id="3026423"/>
    <lineage>
        <taxon>Bacteria</taxon>
        <taxon>Pseudomonadati</taxon>
        <taxon>Pseudomonadota</taxon>
        <taxon>Alphaproteobacteria</taxon>
        <taxon>Hyphomicrobiales</taxon>
        <taxon>Devosiaceae</taxon>
        <taxon>Devosia</taxon>
    </lineage>
</organism>
<dbReference type="EMBL" id="CP118247">
    <property type="protein sequence ID" value="WDR07373.1"/>
    <property type="molecule type" value="Genomic_DNA"/>
</dbReference>
<name>A0ABY7Z138_9HYPH</name>
<proteinExistence type="predicted"/>
<keyword evidence="3" id="KW-1185">Reference proteome</keyword>
<evidence type="ECO:0000313" key="2">
    <source>
        <dbReference type="EMBL" id="WDR07373.1"/>
    </source>
</evidence>
<feature type="domain" description="Smr" evidence="1">
    <location>
        <begin position="99"/>
        <end position="190"/>
    </location>
</feature>
<dbReference type="Pfam" id="PF01713">
    <property type="entry name" value="Smr"/>
    <property type="match status" value="1"/>
</dbReference>
<accession>A0ABY7Z138</accession>
<evidence type="ECO:0000313" key="3">
    <source>
        <dbReference type="Proteomes" id="UP001222118"/>
    </source>
</evidence>
<dbReference type="SUPFAM" id="SSF160443">
    <property type="entry name" value="SMR domain-like"/>
    <property type="match status" value="1"/>
</dbReference>
<dbReference type="RefSeq" id="WP_282212886.1">
    <property type="nucleotide sequence ID" value="NZ_CP118247.1"/>
</dbReference>
<dbReference type="Proteomes" id="UP001222118">
    <property type="component" value="Chromosome"/>
</dbReference>
<dbReference type="PANTHER" id="PTHR35562:SF2">
    <property type="entry name" value="DNA ENDONUCLEASE SMRA-RELATED"/>
    <property type="match status" value="1"/>
</dbReference>
<gene>
    <name evidence="2" type="ORF">PSQ90_08125</name>
</gene>
<dbReference type="SMART" id="SM00463">
    <property type="entry name" value="SMR"/>
    <property type="match status" value="1"/>
</dbReference>
<protein>
    <submittedName>
        <fullName evidence="2">Smr/MutS family protein</fullName>
    </submittedName>
</protein>
<evidence type="ECO:0000259" key="1">
    <source>
        <dbReference type="PROSITE" id="PS50828"/>
    </source>
</evidence>
<dbReference type="PANTHER" id="PTHR35562">
    <property type="entry name" value="DNA ENDONUCLEASE SMRA-RELATED"/>
    <property type="match status" value="1"/>
</dbReference>
<dbReference type="PROSITE" id="PS50828">
    <property type="entry name" value="SMR"/>
    <property type="match status" value="1"/>
</dbReference>
<sequence>MAKRDAKRLADFHLWTAVAETVDPLRPKRLYKIAQGPLPIPEATNHPAPPAPQKSRRVAPVTMPAYQAPPAPKRQPGHGIEPRLRRKVVRGRIEIDGTIDLHGMRQTEAHQALNRFVRARVARGDRTILVITGKGARQKDDLATTFIERGILRAMLPMWLSEPTLAPLIAGWNAAAQHHGGDGAFYVRLRRP</sequence>